<evidence type="ECO:0000256" key="4">
    <source>
        <dbReference type="ARBA" id="ARBA00023139"/>
    </source>
</evidence>
<evidence type="ECO:0000313" key="7">
    <source>
        <dbReference type="EMBL" id="AIQ62490.1"/>
    </source>
</evidence>
<organism evidence="7 8">
    <name type="scientific">Paenibacillus stellifer</name>
    <dbReference type="NCBI Taxonomy" id="169760"/>
    <lineage>
        <taxon>Bacteria</taxon>
        <taxon>Bacillati</taxon>
        <taxon>Bacillota</taxon>
        <taxon>Bacilli</taxon>
        <taxon>Bacillales</taxon>
        <taxon>Paenibacillaceae</taxon>
        <taxon>Paenibacillus</taxon>
    </lineage>
</organism>
<keyword evidence="8" id="KW-1185">Reference proteome</keyword>
<dbReference type="HOGENOM" id="CLU_021021_3_0_9"/>
<sequence>MVQRKSRFKQVTKMMVPLTLSASLLLSACSKSEDSATEASGGSSEKVKLKVEVFDRGNSPSGMTISDNYMTNYVQEKFGTPNNIDVEYVPVPRSEETQKLNVMMASANDVPDIVFTYDSGTFYRYATQGGLTDVTKLLDEYGPNLKKFLGEDTLAYGQVDGAQLSIPGRRLVLGKYASYIRQDWLDALNLPVPKTADELYNTLVAFKEKDPGKTGGKVIPLGMSIAPAQFEPLLWSFIEPLTEEQKYTLTQKLGSGDDPILLPGFKEGLRYMNKLYNAGLISKDFALDEDKKQLWQDVQNGLVGAYTEDAGELYFEYNNTNKNLETNVAGAKLTPIDLYTNSEGVTAKPGYTPNAMYIMIPKSSKHAVEAIKYLDWMASGNNLFFMQNGVEGENYTMVDGIPVAKADAPQEITDRLYNYGDMAIIVNGKYIGDDKSNAEAYIRQVPEEYQDLMRTSVEISNTNKIEPVVMPVPIEAESKYGSGLESKYKEIVVKATMVSTDKFDSTYDSLMKEYMAGGGQAIQDERTKVYNEMIKK</sequence>
<dbReference type="Pfam" id="PF01547">
    <property type="entry name" value="SBP_bac_1"/>
    <property type="match status" value="1"/>
</dbReference>
<reference evidence="7 8" key="1">
    <citation type="submission" date="2014-08" db="EMBL/GenBank/DDBJ databases">
        <title>Comparative genomics of the Paenibacillus odorifer group.</title>
        <authorList>
            <person name="den Bakker H.C."/>
            <person name="Tsai Y.-C."/>
            <person name="Martin N."/>
            <person name="Korlach J."/>
            <person name="Wiedmann M."/>
        </authorList>
    </citation>
    <scope>NUCLEOTIDE SEQUENCE [LARGE SCALE GENOMIC DNA]</scope>
    <source>
        <strain evidence="7 8">DSM 14472</strain>
    </source>
</reference>
<dbReference type="AlphaFoldDB" id="A0A089LQX7"/>
<dbReference type="InterPro" id="IPR006059">
    <property type="entry name" value="SBP"/>
</dbReference>
<feature type="chain" id="PRO_5039317231" evidence="6">
    <location>
        <begin position="29"/>
        <end position="536"/>
    </location>
</feature>
<evidence type="ECO:0000313" key="8">
    <source>
        <dbReference type="Proteomes" id="UP000029507"/>
    </source>
</evidence>
<accession>A0A089LQX7</accession>
<evidence type="ECO:0000256" key="1">
    <source>
        <dbReference type="ARBA" id="ARBA00022475"/>
    </source>
</evidence>
<evidence type="ECO:0000256" key="6">
    <source>
        <dbReference type="SAM" id="SignalP"/>
    </source>
</evidence>
<feature type="signal peptide" evidence="6">
    <location>
        <begin position="1"/>
        <end position="28"/>
    </location>
</feature>
<keyword evidence="1" id="KW-1003">Cell membrane</keyword>
<dbReference type="OrthoDB" id="2492023at2"/>
<evidence type="ECO:0000256" key="2">
    <source>
        <dbReference type="ARBA" id="ARBA00022729"/>
    </source>
</evidence>
<dbReference type="KEGG" id="pste:PSTEL_04620"/>
<dbReference type="EMBL" id="CP009286">
    <property type="protein sequence ID" value="AIQ62490.1"/>
    <property type="molecule type" value="Genomic_DNA"/>
</dbReference>
<gene>
    <name evidence="7" type="ORF">PSTEL_04620</name>
</gene>
<keyword evidence="4" id="KW-0564">Palmitate</keyword>
<evidence type="ECO:0000256" key="3">
    <source>
        <dbReference type="ARBA" id="ARBA00023136"/>
    </source>
</evidence>
<protein>
    <submittedName>
        <fullName evidence="7">ABC transporter substrate-binding protein</fullName>
    </submittedName>
</protein>
<dbReference type="PANTHER" id="PTHR43649:SF33">
    <property type="entry name" value="POLYGALACTURONAN_RHAMNOGALACTURONAN-BINDING PROTEIN YTCQ"/>
    <property type="match status" value="1"/>
</dbReference>
<dbReference type="RefSeq" id="WP_038693738.1">
    <property type="nucleotide sequence ID" value="NZ_CP009286.1"/>
</dbReference>
<keyword evidence="2 6" id="KW-0732">Signal</keyword>
<evidence type="ECO:0000256" key="5">
    <source>
        <dbReference type="ARBA" id="ARBA00023288"/>
    </source>
</evidence>
<dbReference type="PANTHER" id="PTHR43649">
    <property type="entry name" value="ARABINOSE-BINDING PROTEIN-RELATED"/>
    <property type="match status" value="1"/>
</dbReference>
<dbReference type="STRING" id="169760.PSTEL_04620"/>
<dbReference type="Proteomes" id="UP000029507">
    <property type="component" value="Chromosome"/>
</dbReference>
<dbReference type="SUPFAM" id="SSF53850">
    <property type="entry name" value="Periplasmic binding protein-like II"/>
    <property type="match status" value="1"/>
</dbReference>
<name>A0A089LQX7_9BACL</name>
<proteinExistence type="predicted"/>
<keyword evidence="3" id="KW-0472">Membrane</keyword>
<dbReference type="PROSITE" id="PS51257">
    <property type="entry name" value="PROKAR_LIPOPROTEIN"/>
    <property type="match status" value="1"/>
</dbReference>
<keyword evidence="5" id="KW-0449">Lipoprotein</keyword>
<dbReference type="InterPro" id="IPR050490">
    <property type="entry name" value="Bact_solute-bd_prot1"/>
</dbReference>
<dbReference type="Gene3D" id="3.40.190.10">
    <property type="entry name" value="Periplasmic binding protein-like II"/>
    <property type="match status" value="2"/>
</dbReference>